<reference evidence="1 2" key="1">
    <citation type="journal article" date="2016" name="Gene">
        <title>PacBio SMRT assembly of a complex multi-replicon genome reveals chlorocatechol degradative operon in a region of genome plasticity.</title>
        <authorList>
            <person name="Ricker N."/>
            <person name="Shen S.Y."/>
            <person name="Goordial J."/>
            <person name="Jin S."/>
            <person name="Fulthorpe R.R."/>
        </authorList>
    </citation>
    <scope>NUCLEOTIDE SEQUENCE [LARGE SCALE GENOMIC DNA]</scope>
    <source>
        <strain evidence="1 2">OLGA172</strain>
    </source>
</reference>
<dbReference type="KEGG" id="buz:AYM40_25335"/>
<sequence length="120" mass="13303">MKPARKDREELQALIRRTTAAQRDVTRARIALMAHEGHSGAAIAQELGVSVQTVGQWRQRVARQGARGIWEGERSGRSARITQEVRLQLIALACGVQDAHGRVTPATHDCLIPMTLFRKT</sequence>
<dbReference type="Gene3D" id="1.10.10.10">
    <property type="entry name" value="Winged helix-like DNA-binding domain superfamily/Winged helix DNA-binding domain"/>
    <property type="match status" value="1"/>
</dbReference>
<proteinExistence type="predicted"/>
<name>A0A160FS76_9BURK</name>
<dbReference type="EMBL" id="CP014579">
    <property type="protein sequence ID" value="ANB75664.1"/>
    <property type="molecule type" value="Genomic_DNA"/>
</dbReference>
<keyword evidence="2" id="KW-1185">Reference proteome</keyword>
<evidence type="ECO:0000313" key="1">
    <source>
        <dbReference type="EMBL" id="ANB75664.1"/>
    </source>
</evidence>
<dbReference type="SUPFAM" id="SSF46689">
    <property type="entry name" value="Homeodomain-like"/>
    <property type="match status" value="1"/>
</dbReference>
<dbReference type="STRING" id="1804984.AYM40_25335"/>
<dbReference type="Proteomes" id="UP000076852">
    <property type="component" value="Chromosome 2"/>
</dbReference>
<dbReference type="OrthoDB" id="2375382at2"/>
<dbReference type="AlphaFoldDB" id="A0A160FS76"/>
<dbReference type="InterPro" id="IPR036388">
    <property type="entry name" value="WH-like_DNA-bd_sf"/>
</dbReference>
<gene>
    <name evidence="1" type="ORF">AYM40_25335</name>
</gene>
<evidence type="ECO:0008006" key="3">
    <source>
        <dbReference type="Google" id="ProtNLM"/>
    </source>
</evidence>
<dbReference type="RefSeq" id="WP_063498945.1">
    <property type="nucleotide sequence ID" value="NZ_CP014579.1"/>
</dbReference>
<evidence type="ECO:0000313" key="2">
    <source>
        <dbReference type="Proteomes" id="UP000076852"/>
    </source>
</evidence>
<dbReference type="Pfam" id="PF13384">
    <property type="entry name" value="HTH_23"/>
    <property type="match status" value="1"/>
</dbReference>
<organism evidence="1 2">
    <name type="scientific">Paraburkholderia phytofirmans OLGA172</name>
    <dbReference type="NCBI Taxonomy" id="1417228"/>
    <lineage>
        <taxon>Bacteria</taxon>
        <taxon>Pseudomonadati</taxon>
        <taxon>Pseudomonadota</taxon>
        <taxon>Betaproteobacteria</taxon>
        <taxon>Burkholderiales</taxon>
        <taxon>Burkholderiaceae</taxon>
        <taxon>Paraburkholderia</taxon>
    </lineage>
</organism>
<dbReference type="InterPro" id="IPR009057">
    <property type="entry name" value="Homeodomain-like_sf"/>
</dbReference>
<protein>
    <recommendedName>
        <fullName evidence="3">Transposase</fullName>
    </recommendedName>
</protein>
<accession>A0A160FS76</accession>